<proteinExistence type="predicted"/>
<name>A0A6C0EKQ3_9ZZZZ</name>
<organism evidence="1">
    <name type="scientific">viral metagenome</name>
    <dbReference type="NCBI Taxonomy" id="1070528"/>
    <lineage>
        <taxon>unclassified sequences</taxon>
        <taxon>metagenomes</taxon>
        <taxon>organismal metagenomes</taxon>
    </lineage>
</organism>
<accession>A0A6C0EKQ3</accession>
<dbReference type="EMBL" id="MN738880">
    <property type="protein sequence ID" value="QHT29627.1"/>
    <property type="molecule type" value="Genomic_DNA"/>
</dbReference>
<dbReference type="AlphaFoldDB" id="A0A6C0EKQ3"/>
<sequence>MSNEQEIQGTQKENKPNFTPVELDTVAHVYTFTCPHCDMWTEVPVNQVNCHIFRHAFFFQQLPNGGMVLLNQLNPHAPKEVCDKLKEENKIVGCGKPFKFVRDGEKYRAEICDYIENFLFSF</sequence>
<protein>
    <submittedName>
        <fullName evidence="1">Uncharacterized protein</fullName>
    </submittedName>
</protein>
<reference evidence="1" key="1">
    <citation type="journal article" date="2020" name="Nature">
        <title>Giant virus diversity and host interactions through global metagenomics.</title>
        <authorList>
            <person name="Schulz F."/>
            <person name="Roux S."/>
            <person name="Paez-Espino D."/>
            <person name="Jungbluth S."/>
            <person name="Walsh D.A."/>
            <person name="Denef V.J."/>
            <person name="McMahon K.D."/>
            <person name="Konstantinidis K.T."/>
            <person name="Eloe-Fadrosh E.A."/>
            <person name="Kyrpides N.C."/>
            <person name="Woyke T."/>
        </authorList>
    </citation>
    <scope>NUCLEOTIDE SEQUENCE</scope>
    <source>
        <strain evidence="1">GVMAG-M-3300005589-24</strain>
    </source>
</reference>
<evidence type="ECO:0000313" key="1">
    <source>
        <dbReference type="EMBL" id="QHT29627.1"/>
    </source>
</evidence>